<proteinExistence type="predicted"/>
<dbReference type="EMBL" id="CM056815">
    <property type="protein sequence ID" value="KAJ8631792.1"/>
    <property type="molecule type" value="Genomic_DNA"/>
</dbReference>
<protein>
    <submittedName>
        <fullName evidence="1">Uncharacterized protein</fullName>
    </submittedName>
</protein>
<name>A0ACC2LEJ8_PERAE</name>
<reference evidence="1 2" key="1">
    <citation type="journal article" date="2022" name="Hortic Res">
        <title>A haplotype resolved chromosomal level avocado genome allows analysis of novel avocado genes.</title>
        <authorList>
            <person name="Nath O."/>
            <person name="Fletcher S.J."/>
            <person name="Hayward A."/>
            <person name="Shaw L.M."/>
            <person name="Masouleh A.K."/>
            <person name="Furtado A."/>
            <person name="Henry R.J."/>
            <person name="Mitter N."/>
        </authorList>
    </citation>
    <scope>NUCLEOTIDE SEQUENCE [LARGE SCALE GENOMIC DNA]</scope>
    <source>
        <strain evidence="2">cv. Hass</strain>
    </source>
</reference>
<organism evidence="1 2">
    <name type="scientific">Persea americana</name>
    <name type="common">Avocado</name>
    <dbReference type="NCBI Taxonomy" id="3435"/>
    <lineage>
        <taxon>Eukaryota</taxon>
        <taxon>Viridiplantae</taxon>
        <taxon>Streptophyta</taxon>
        <taxon>Embryophyta</taxon>
        <taxon>Tracheophyta</taxon>
        <taxon>Spermatophyta</taxon>
        <taxon>Magnoliopsida</taxon>
        <taxon>Magnoliidae</taxon>
        <taxon>Laurales</taxon>
        <taxon>Lauraceae</taxon>
        <taxon>Persea</taxon>
    </lineage>
</organism>
<accession>A0ACC2LEJ8</accession>
<dbReference type="Proteomes" id="UP001234297">
    <property type="component" value="Chromosome 7"/>
</dbReference>
<keyword evidence="2" id="KW-1185">Reference proteome</keyword>
<comment type="caution">
    <text evidence="1">The sequence shown here is derived from an EMBL/GenBank/DDBJ whole genome shotgun (WGS) entry which is preliminary data.</text>
</comment>
<evidence type="ECO:0000313" key="2">
    <source>
        <dbReference type="Proteomes" id="UP001234297"/>
    </source>
</evidence>
<evidence type="ECO:0000313" key="1">
    <source>
        <dbReference type="EMBL" id="KAJ8631792.1"/>
    </source>
</evidence>
<gene>
    <name evidence="1" type="ORF">MRB53_025115</name>
</gene>
<sequence>MEGLIPYVYKAIVEYRKCEQGRKAGSRFKESPSASSSRLLGDSGQYQSSQMQFFEPDHALSSSSPSSTSQLISSGTTTTPQSLQHRYAHQRLV</sequence>